<evidence type="ECO:0000313" key="1">
    <source>
        <dbReference type="EMBL" id="RHN17158.1"/>
    </source>
</evidence>
<gene>
    <name evidence="1" type="ORF">DWZ29_01490</name>
</gene>
<dbReference type="AlphaFoldDB" id="A0A415UG63"/>
<reference evidence="1 2" key="1">
    <citation type="submission" date="2018-08" db="EMBL/GenBank/DDBJ databases">
        <title>A genome reference for cultivated species of the human gut microbiota.</title>
        <authorList>
            <person name="Zou Y."/>
            <person name="Xue W."/>
            <person name="Luo G."/>
        </authorList>
    </citation>
    <scope>NUCLEOTIDE SEQUENCE [LARGE SCALE GENOMIC DNA]</scope>
    <source>
        <strain evidence="1 2">AF31-17AC</strain>
    </source>
</reference>
<dbReference type="Proteomes" id="UP000283700">
    <property type="component" value="Unassembled WGS sequence"/>
</dbReference>
<dbReference type="RefSeq" id="WP_118485499.1">
    <property type="nucleotide sequence ID" value="NZ_JAFIQQ010000022.1"/>
</dbReference>
<comment type="caution">
    <text evidence="1">The sequence shown here is derived from an EMBL/GenBank/DDBJ whole genome shotgun (WGS) entry which is preliminary data.</text>
</comment>
<accession>A0A415UG63</accession>
<name>A0A415UG63_9FIRM</name>
<proteinExistence type="predicted"/>
<protein>
    <submittedName>
        <fullName evidence="1">Uncharacterized protein</fullName>
    </submittedName>
</protein>
<organism evidence="1 2">
    <name type="scientific">Anaerobutyricum hallii</name>
    <dbReference type="NCBI Taxonomy" id="39488"/>
    <lineage>
        <taxon>Bacteria</taxon>
        <taxon>Bacillati</taxon>
        <taxon>Bacillota</taxon>
        <taxon>Clostridia</taxon>
        <taxon>Lachnospirales</taxon>
        <taxon>Lachnospiraceae</taxon>
        <taxon>Anaerobutyricum</taxon>
    </lineage>
</organism>
<evidence type="ECO:0000313" key="2">
    <source>
        <dbReference type="Proteomes" id="UP000283700"/>
    </source>
</evidence>
<sequence>MKKINYFKILADKTIKVIGFHGLNRFFYAYVSYDGKKILISNTETKNIPCICVYMPDNGIIHDIEFYHMLQSKNEFYVLYEFIEFYEIFVPTEKKIEKADGIIYLKN</sequence>
<dbReference type="EMBL" id="QRQO01000003">
    <property type="protein sequence ID" value="RHN17158.1"/>
    <property type="molecule type" value="Genomic_DNA"/>
</dbReference>